<dbReference type="PANTHER" id="PTHR34883">
    <property type="entry name" value="SERINE-RICH PROTEIN, PUTATIVE-RELATED-RELATED"/>
    <property type="match status" value="1"/>
</dbReference>
<protein>
    <submittedName>
        <fullName evidence="4">Uncharacterized protein</fullName>
    </submittedName>
</protein>
<keyword evidence="3" id="KW-0732">Signal</keyword>
<evidence type="ECO:0000256" key="1">
    <source>
        <dbReference type="SAM" id="MobiDB-lite"/>
    </source>
</evidence>
<dbReference type="InterPro" id="IPR052953">
    <property type="entry name" value="Ser-rich/MCO-related"/>
</dbReference>
<feature type="region of interest" description="Disordered" evidence="1">
    <location>
        <begin position="259"/>
        <end position="278"/>
    </location>
</feature>
<keyword evidence="2" id="KW-0472">Membrane</keyword>
<dbReference type="SUPFAM" id="SSF49503">
    <property type="entry name" value="Cupredoxins"/>
    <property type="match status" value="1"/>
</dbReference>
<dbReference type="EMBL" id="JAFIQS010000007">
    <property type="protein sequence ID" value="KAG5167474.1"/>
    <property type="molecule type" value="Genomic_DNA"/>
</dbReference>
<feature type="region of interest" description="Disordered" evidence="1">
    <location>
        <begin position="418"/>
        <end position="477"/>
    </location>
</feature>
<organism evidence="4">
    <name type="scientific">Psilocybe cubensis</name>
    <name type="common">Psychedelic mushroom</name>
    <name type="synonym">Stropharia cubensis</name>
    <dbReference type="NCBI Taxonomy" id="181762"/>
    <lineage>
        <taxon>Eukaryota</taxon>
        <taxon>Fungi</taxon>
        <taxon>Dikarya</taxon>
        <taxon>Basidiomycota</taxon>
        <taxon>Agaricomycotina</taxon>
        <taxon>Agaricomycetes</taxon>
        <taxon>Agaricomycetidae</taxon>
        <taxon>Agaricales</taxon>
        <taxon>Agaricineae</taxon>
        <taxon>Strophariaceae</taxon>
        <taxon>Psilocybe</taxon>
    </lineage>
</organism>
<feature type="chain" id="PRO_5034635177" evidence="3">
    <location>
        <begin position="28"/>
        <end position="477"/>
    </location>
</feature>
<keyword evidence="2" id="KW-0812">Transmembrane</keyword>
<feature type="compositionally biased region" description="Low complexity" evidence="1">
    <location>
        <begin position="311"/>
        <end position="330"/>
    </location>
</feature>
<comment type="caution">
    <text evidence="4">The sequence shown here is derived from an EMBL/GenBank/DDBJ whole genome shotgun (WGS) entry which is preliminary data.</text>
</comment>
<proteinExistence type="predicted"/>
<gene>
    <name evidence="4" type="ORF">JR316_007824</name>
</gene>
<feature type="region of interest" description="Disordered" evidence="1">
    <location>
        <begin position="301"/>
        <end position="330"/>
    </location>
</feature>
<feature type="compositionally biased region" description="Low complexity" evidence="1">
    <location>
        <begin position="193"/>
        <end position="219"/>
    </location>
</feature>
<evidence type="ECO:0000313" key="4">
    <source>
        <dbReference type="EMBL" id="KAG5167474.1"/>
    </source>
</evidence>
<evidence type="ECO:0000256" key="3">
    <source>
        <dbReference type="SAM" id="SignalP"/>
    </source>
</evidence>
<evidence type="ECO:0000256" key="2">
    <source>
        <dbReference type="SAM" id="Phobius"/>
    </source>
</evidence>
<sequence>MAFPQFPPLTLVLAATAALHGALLVTAQTTHTVKVGLQGSFFDPATISAGLNDTITFIFAGFFHTVTQSSFANPCSPLPGGFSSGPAGTQNNDTQHPMTWDLHITNVSEPIWFFCEMTQPTSHCAVSGMVGRYISVINPPSIAAYTSFRAAAQQVTGTPQPNFQIALTGIGAFATQTPAIPSTPVSIPPSTPTPSDSSTTSSTTSSSTTSPSDTSTAAAAHSSSSSHLGAIVGGAVGGAAVLILGLILILWLLRVQKSRRTRTPGAPDSPTSDDANFFRYNPAPVRRRPSEAFAEAKQLEAARSLSATRQATPTPAPASAPSMSMSMSMSPNRRGEVVQQPQFPPGVPRTLMVEPHMLDRQTSFGSTAMSFTGNSSAGAASVDQHPHPHQQMQQTANLNIHALASEVAGILRQPANTAPVAAHPNQEGTPRSIRKLASDSSRFGAESIHRTESPLSPPAYRTTVVSQQTLPDTRPHT</sequence>
<accession>A0A8H7XXX4</accession>
<name>A0A8H7XXX4_PSICU</name>
<dbReference type="CDD" id="cd00920">
    <property type="entry name" value="Cupredoxin"/>
    <property type="match status" value="1"/>
</dbReference>
<keyword evidence="2" id="KW-1133">Transmembrane helix</keyword>
<dbReference type="InterPro" id="IPR008972">
    <property type="entry name" value="Cupredoxin"/>
</dbReference>
<reference evidence="4" key="1">
    <citation type="submission" date="2021-02" db="EMBL/GenBank/DDBJ databases">
        <title>Psilocybe cubensis genome.</title>
        <authorList>
            <person name="Mckernan K.J."/>
            <person name="Crawford S."/>
            <person name="Trippe A."/>
            <person name="Kane L.T."/>
            <person name="Mclaughlin S."/>
        </authorList>
    </citation>
    <scope>NUCLEOTIDE SEQUENCE [LARGE SCALE GENOMIC DNA]</scope>
    <source>
        <strain evidence="4">MGC-MH-2018</strain>
    </source>
</reference>
<dbReference type="PANTHER" id="PTHR34883:SF15">
    <property type="entry name" value="EXTRACELLULAR SERINE-RICH PROTEIN"/>
    <property type="match status" value="1"/>
</dbReference>
<feature type="transmembrane region" description="Helical" evidence="2">
    <location>
        <begin position="228"/>
        <end position="253"/>
    </location>
</feature>
<dbReference type="AlphaFoldDB" id="A0A8H7XXX4"/>
<feature type="region of interest" description="Disordered" evidence="1">
    <location>
        <begin position="178"/>
        <end position="219"/>
    </location>
</feature>
<dbReference type="Gene3D" id="2.60.40.420">
    <property type="entry name" value="Cupredoxins - blue copper proteins"/>
    <property type="match status" value="1"/>
</dbReference>
<feature type="signal peptide" evidence="3">
    <location>
        <begin position="1"/>
        <end position="27"/>
    </location>
</feature>